<accession>A0AA96WTF4</accession>
<dbReference type="AlphaFoldDB" id="A0AA96WTF4"/>
<sequence>MSRQQEDLLVTTAKMYDRSITIARETCTEKRPDGKPCFECVCASRTLAAQQLGIDLSPYLLPSQRQSSRQE</sequence>
<dbReference type="EMBL" id="CP130144">
    <property type="protein sequence ID" value="WNZ45242.1"/>
    <property type="molecule type" value="Genomic_DNA"/>
</dbReference>
<reference evidence="1" key="1">
    <citation type="journal article" date="2023" name="Plants (Basel)">
        <title>Genomic Analysis of Leptolyngbya boryana CZ1 Reveals Efficient Carbon Fixation Modules.</title>
        <authorList>
            <person name="Bai X."/>
            <person name="Wang H."/>
            <person name="Cheng W."/>
            <person name="Wang J."/>
            <person name="Ma M."/>
            <person name="Hu H."/>
            <person name="Song Z."/>
            <person name="Ma H."/>
            <person name="Fan Y."/>
            <person name="Du C."/>
            <person name="Xu J."/>
        </authorList>
    </citation>
    <scope>NUCLEOTIDE SEQUENCE</scope>
    <source>
        <strain evidence="1">CZ1</strain>
    </source>
</reference>
<protein>
    <submittedName>
        <fullName evidence="1">Uncharacterized protein</fullName>
    </submittedName>
</protein>
<organism evidence="1">
    <name type="scientific">Leptolyngbya boryana CZ1</name>
    <dbReference type="NCBI Taxonomy" id="3060204"/>
    <lineage>
        <taxon>Bacteria</taxon>
        <taxon>Bacillati</taxon>
        <taxon>Cyanobacteriota</taxon>
        <taxon>Cyanophyceae</taxon>
        <taxon>Leptolyngbyales</taxon>
        <taxon>Leptolyngbyaceae</taxon>
        <taxon>Leptolyngbya group</taxon>
        <taxon>Leptolyngbya</taxon>
    </lineage>
</organism>
<gene>
    <name evidence="1" type="ORF">Q2T42_25985</name>
</gene>
<proteinExistence type="predicted"/>
<reference evidence="1" key="2">
    <citation type="submission" date="2023-07" db="EMBL/GenBank/DDBJ databases">
        <authorList>
            <person name="Bai X.-H."/>
            <person name="Wang H.-H."/>
            <person name="Wang J."/>
            <person name="Ma M.-Y."/>
            <person name="Hu H.-H."/>
            <person name="Song Z.-L."/>
            <person name="Ma H.-G."/>
            <person name="Fan Y."/>
            <person name="Du C.-Y."/>
            <person name="Xu J.-C."/>
        </authorList>
    </citation>
    <scope>NUCLEOTIDE SEQUENCE</scope>
    <source>
        <strain evidence="1">CZ1</strain>
    </source>
</reference>
<dbReference type="RefSeq" id="WP_316426967.1">
    <property type="nucleotide sequence ID" value="NZ_CP130144.1"/>
</dbReference>
<evidence type="ECO:0000313" key="1">
    <source>
        <dbReference type="EMBL" id="WNZ45242.1"/>
    </source>
</evidence>
<name>A0AA96WTF4_LEPBY</name>